<feature type="signal peptide" evidence="1">
    <location>
        <begin position="1"/>
        <end position="24"/>
    </location>
</feature>
<evidence type="ECO:0000313" key="4">
    <source>
        <dbReference type="Proteomes" id="UP000220102"/>
    </source>
</evidence>
<dbReference type="InterPro" id="IPR013740">
    <property type="entry name" value="Redoxin"/>
</dbReference>
<keyword evidence="4" id="KW-1185">Reference proteome</keyword>
<evidence type="ECO:0000259" key="2">
    <source>
        <dbReference type="PROSITE" id="PS51352"/>
    </source>
</evidence>
<proteinExistence type="predicted"/>
<keyword evidence="1" id="KW-0732">Signal</keyword>
<evidence type="ECO:0000313" key="3">
    <source>
        <dbReference type="EMBL" id="PEN12575.1"/>
    </source>
</evidence>
<sequence>MWTGRFFIGACIAAFLLLSAFRFASGTTDIERLPVGSEIPEPDVEMRGVDGEMHALGSVTEKSGLLVLFTGSNCSWVNAWEDRYNEIATLASEHHIGVIALNSNAARRKGGNGLADMKERAEEEDYRFPYVVDDRAAMANAFGATKTPEVFLFDGERRLVYRGAIDDNPRNASAVEKSFLKDAIRALVMDQAIDTQSTKSVGCEIKRPER</sequence>
<dbReference type="Gene3D" id="3.40.30.10">
    <property type="entry name" value="Glutaredoxin"/>
    <property type="match status" value="1"/>
</dbReference>
<dbReference type="PANTHER" id="PTHR43640:SF1">
    <property type="entry name" value="THIOREDOXIN-DEPENDENT PEROXIREDOXIN"/>
    <property type="match status" value="1"/>
</dbReference>
<dbReference type="EMBL" id="PDEQ01000007">
    <property type="protein sequence ID" value="PEN12575.1"/>
    <property type="molecule type" value="Genomic_DNA"/>
</dbReference>
<dbReference type="InterPro" id="IPR047262">
    <property type="entry name" value="PRX-like1"/>
</dbReference>
<gene>
    <name evidence="3" type="ORF">CRI94_13730</name>
</gene>
<comment type="caution">
    <text evidence="3">The sequence shown here is derived from an EMBL/GenBank/DDBJ whole genome shotgun (WGS) entry which is preliminary data.</text>
</comment>
<dbReference type="OrthoDB" id="9809746at2"/>
<feature type="domain" description="Thioredoxin" evidence="2">
    <location>
        <begin position="33"/>
        <end position="185"/>
    </location>
</feature>
<dbReference type="PROSITE" id="PS51352">
    <property type="entry name" value="THIOREDOXIN_2"/>
    <property type="match status" value="1"/>
</dbReference>
<protein>
    <submittedName>
        <fullName evidence="3">Thioredoxin family protein</fullName>
    </submittedName>
</protein>
<dbReference type="InterPro" id="IPR013766">
    <property type="entry name" value="Thioredoxin_domain"/>
</dbReference>
<dbReference type="InterPro" id="IPR036249">
    <property type="entry name" value="Thioredoxin-like_sf"/>
</dbReference>
<reference evidence="3 4" key="1">
    <citation type="submission" date="2017-10" db="EMBL/GenBank/DDBJ databases">
        <title>Draft genome of Longibacter Salinarum.</title>
        <authorList>
            <person name="Goh K.M."/>
            <person name="Shamsir M.S."/>
            <person name="Lim S.W."/>
        </authorList>
    </citation>
    <scope>NUCLEOTIDE SEQUENCE [LARGE SCALE GENOMIC DNA]</scope>
    <source>
        <strain evidence="3 4">KCTC 52045</strain>
    </source>
</reference>
<dbReference type="PANTHER" id="PTHR43640">
    <property type="entry name" value="OS07G0260300 PROTEIN"/>
    <property type="match status" value="1"/>
</dbReference>
<accession>A0A2A8CV38</accession>
<dbReference type="Proteomes" id="UP000220102">
    <property type="component" value="Unassembled WGS sequence"/>
</dbReference>
<organism evidence="3 4">
    <name type="scientific">Longibacter salinarum</name>
    <dbReference type="NCBI Taxonomy" id="1850348"/>
    <lineage>
        <taxon>Bacteria</taxon>
        <taxon>Pseudomonadati</taxon>
        <taxon>Rhodothermota</taxon>
        <taxon>Rhodothermia</taxon>
        <taxon>Rhodothermales</taxon>
        <taxon>Salisaetaceae</taxon>
        <taxon>Longibacter</taxon>
    </lineage>
</organism>
<feature type="chain" id="PRO_5013128967" evidence="1">
    <location>
        <begin position="25"/>
        <end position="210"/>
    </location>
</feature>
<dbReference type="SUPFAM" id="SSF52833">
    <property type="entry name" value="Thioredoxin-like"/>
    <property type="match status" value="1"/>
</dbReference>
<dbReference type="CDD" id="cd02969">
    <property type="entry name" value="PRX_like1"/>
    <property type="match status" value="1"/>
</dbReference>
<dbReference type="RefSeq" id="WP_098076872.1">
    <property type="nucleotide sequence ID" value="NZ_PDEQ01000007.1"/>
</dbReference>
<name>A0A2A8CV38_9BACT</name>
<dbReference type="AlphaFoldDB" id="A0A2A8CV38"/>
<evidence type="ECO:0000256" key="1">
    <source>
        <dbReference type="SAM" id="SignalP"/>
    </source>
</evidence>
<dbReference type="Pfam" id="PF08534">
    <property type="entry name" value="Redoxin"/>
    <property type="match status" value="1"/>
</dbReference>
<dbReference type="GO" id="GO:0016491">
    <property type="term" value="F:oxidoreductase activity"/>
    <property type="evidence" value="ECO:0007669"/>
    <property type="project" value="InterPro"/>
</dbReference>